<evidence type="ECO:0000313" key="6">
    <source>
        <dbReference type="EMBL" id="CAE8736657.1"/>
    </source>
</evidence>
<protein>
    <recommendedName>
        <fullName evidence="5">Tubulin/FtsZ GTPase domain-containing protein</fullName>
    </recommendedName>
</protein>
<reference evidence="6" key="1">
    <citation type="submission" date="2021-02" db="EMBL/GenBank/DDBJ databases">
        <authorList>
            <person name="Dougan E. K."/>
            <person name="Rhodes N."/>
            <person name="Thang M."/>
            <person name="Chan C."/>
        </authorList>
    </citation>
    <scope>NUCLEOTIDE SEQUENCE</scope>
</reference>
<dbReference type="GO" id="GO:0005874">
    <property type="term" value="C:microtubule"/>
    <property type="evidence" value="ECO:0007669"/>
    <property type="project" value="UniProtKB-KW"/>
</dbReference>
<name>A0A813LW86_POLGL</name>
<dbReference type="SUPFAM" id="SSF52490">
    <property type="entry name" value="Tubulin nucleotide-binding domain-like"/>
    <property type="match status" value="1"/>
</dbReference>
<dbReference type="PANTHER" id="PTHR36527">
    <property type="entry name" value="OS01G0282866 PROTEIN"/>
    <property type="match status" value="1"/>
</dbReference>
<dbReference type="EMBL" id="CAJNNW010036683">
    <property type="protein sequence ID" value="CAE8736657.1"/>
    <property type="molecule type" value="Genomic_DNA"/>
</dbReference>
<keyword evidence="2" id="KW-0493">Microtubule</keyword>
<accession>A0A813LW86</accession>
<dbReference type="PANTHER" id="PTHR36527:SF3">
    <property type="entry name" value="OS01G0282866 PROTEIN"/>
    <property type="match status" value="1"/>
</dbReference>
<dbReference type="AlphaFoldDB" id="A0A813LW86"/>
<dbReference type="Gene3D" id="3.40.50.1440">
    <property type="entry name" value="Tubulin/FtsZ, GTPase domain"/>
    <property type="match status" value="1"/>
</dbReference>
<feature type="domain" description="Tubulin/FtsZ GTPase" evidence="5">
    <location>
        <begin position="241"/>
        <end position="336"/>
    </location>
</feature>
<keyword evidence="3" id="KW-0547">Nucleotide-binding</keyword>
<evidence type="ECO:0000256" key="1">
    <source>
        <dbReference type="ARBA" id="ARBA00009636"/>
    </source>
</evidence>
<comment type="similarity">
    <text evidence="1">Belongs to the tubulin family.</text>
</comment>
<evidence type="ECO:0000256" key="4">
    <source>
        <dbReference type="ARBA" id="ARBA00023134"/>
    </source>
</evidence>
<comment type="caution">
    <text evidence="6">The sequence shown here is derived from an EMBL/GenBank/DDBJ whole genome shotgun (WGS) entry which is preliminary data.</text>
</comment>
<dbReference type="Pfam" id="PF00091">
    <property type="entry name" value="Tubulin"/>
    <property type="match status" value="1"/>
</dbReference>
<dbReference type="InterPro" id="IPR003008">
    <property type="entry name" value="Tubulin_FtsZ_GTPase"/>
</dbReference>
<evidence type="ECO:0000256" key="3">
    <source>
        <dbReference type="ARBA" id="ARBA00022741"/>
    </source>
</evidence>
<dbReference type="InterPro" id="IPR036525">
    <property type="entry name" value="Tubulin/FtsZ_GTPase_sf"/>
</dbReference>
<evidence type="ECO:0000259" key="5">
    <source>
        <dbReference type="Pfam" id="PF00091"/>
    </source>
</evidence>
<evidence type="ECO:0000313" key="7">
    <source>
        <dbReference type="Proteomes" id="UP000626109"/>
    </source>
</evidence>
<sequence>MAQGLAGFPGRNFPWRRSSRLLAALAAFGAVERGSADGSSPEVGTVLQREQPPVLDPYHFRHLEDPDVPDPELVSDHLGALGIPAIDPRVAALRCSVAGLLRMGIEDMDLHSANFDAAAGSYSYELLGDSDIDPEDASLIRQVCVILKRVYLGLAAAAVEQGNACVTLAVKVEEQRMPTAEADQRSFFGVTDSCFGSISGPNPEVLRPTCDGSSADADANANHSALCNILDHRIPLEPMRELVHIQAGQCGNQIGAKFWEVISDEHGIDPTGTYHGDSDLQLERINVYFNEVPRAILMDLEPGTMDSVRAGPFGQLFRPDNFVFGQTGAGNNWAAG</sequence>
<proteinExistence type="inferred from homology"/>
<dbReference type="GO" id="GO:0007017">
    <property type="term" value="P:microtubule-based process"/>
    <property type="evidence" value="ECO:0007669"/>
    <property type="project" value="InterPro"/>
</dbReference>
<evidence type="ECO:0000256" key="2">
    <source>
        <dbReference type="ARBA" id="ARBA00022701"/>
    </source>
</evidence>
<dbReference type="GO" id="GO:0005525">
    <property type="term" value="F:GTP binding"/>
    <property type="evidence" value="ECO:0007669"/>
    <property type="project" value="UniProtKB-KW"/>
</dbReference>
<dbReference type="Proteomes" id="UP000626109">
    <property type="component" value="Unassembled WGS sequence"/>
</dbReference>
<dbReference type="FunFam" id="3.40.50.1440:FF:000034">
    <property type="entry name" value="Tubulin beta chain"/>
    <property type="match status" value="1"/>
</dbReference>
<organism evidence="6 7">
    <name type="scientific">Polarella glacialis</name>
    <name type="common">Dinoflagellate</name>
    <dbReference type="NCBI Taxonomy" id="89957"/>
    <lineage>
        <taxon>Eukaryota</taxon>
        <taxon>Sar</taxon>
        <taxon>Alveolata</taxon>
        <taxon>Dinophyceae</taxon>
        <taxon>Suessiales</taxon>
        <taxon>Suessiaceae</taxon>
        <taxon>Polarella</taxon>
    </lineage>
</organism>
<gene>
    <name evidence="6" type="ORF">PGLA2088_LOCUS48409</name>
</gene>
<dbReference type="PRINTS" id="PR01161">
    <property type="entry name" value="TUBULIN"/>
</dbReference>
<dbReference type="InterPro" id="IPR000217">
    <property type="entry name" value="Tubulin"/>
</dbReference>
<keyword evidence="4" id="KW-0342">GTP-binding</keyword>